<dbReference type="InterPro" id="IPR009430">
    <property type="entry name" value="GvpL/GvpF"/>
</dbReference>
<sequence>MSTDGTGVWAYAIFPDDSGDERVAGLVGVAGEPVRVISGAGLAAAVGTVGLDEFGEEALRRNLENLDWLGVKARAHDAVVSTLARSGPVIPVRMTTVYLTDERVRRMLENGRTVFRAALDRVTGRVELGVKAYADPKALVAEDDPVQEPGGRGSGAAYLLRRKRQLHSQERAHGIAAAAAERFHRALLAGATDGKRKPVADNSLSGRSGWTVLNGTYLVDVDRVDEFRSIVTSLQSDSDGIELEITGPWPPYSFTGDVVSADE</sequence>
<gene>
    <name evidence="4" type="ordered locus">Mmcs_2339</name>
</gene>
<dbReference type="Pfam" id="PF06386">
    <property type="entry name" value="GvpL_GvpF"/>
    <property type="match status" value="1"/>
</dbReference>
<dbReference type="AlphaFoldDB" id="A0A5Q5BJN6"/>
<organism evidence="4">
    <name type="scientific">Mycobacterium sp. (strain MCS)</name>
    <dbReference type="NCBI Taxonomy" id="164756"/>
    <lineage>
        <taxon>Bacteria</taxon>
        <taxon>Bacillati</taxon>
        <taxon>Actinomycetota</taxon>
        <taxon>Actinomycetes</taxon>
        <taxon>Mycobacteriales</taxon>
        <taxon>Mycobacteriaceae</taxon>
        <taxon>Mycobacterium</taxon>
    </lineage>
</organism>
<name>A0A5Q5BJN6_MYCSS</name>
<evidence type="ECO:0000256" key="2">
    <source>
        <dbReference type="ARBA" id="ARBA00035108"/>
    </source>
</evidence>
<comment type="subcellular location">
    <subcellularLocation>
        <location evidence="2">Gas vesicle</location>
    </subcellularLocation>
</comment>
<proteinExistence type="inferred from homology"/>
<dbReference type="GO" id="GO:0031412">
    <property type="term" value="P:gas vesicle organization"/>
    <property type="evidence" value="ECO:0007669"/>
    <property type="project" value="InterPro"/>
</dbReference>
<comment type="similarity">
    <text evidence="3">Belongs to the gas vesicle GvpF/GvpL family.</text>
</comment>
<reference evidence="4" key="1">
    <citation type="submission" date="2006-06" db="EMBL/GenBank/DDBJ databases">
        <title>Complete sequence of chromosome of Mycobacterium sp. MCS.</title>
        <authorList>
            <consortium name="US DOE Joint Genome Institute"/>
            <person name="Copeland A."/>
            <person name="Lucas S."/>
            <person name="Lapidus A."/>
            <person name="Barry K."/>
            <person name="Detter J.C."/>
            <person name="Glavina del Rio T."/>
            <person name="Hammon N."/>
            <person name="Israni S."/>
            <person name="Dalin E."/>
            <person name="Tice H."/>
            <person name="Pitluck S."/>
            <person name="Martinez M."/>
            <person name="Schmutz J."/>
            <person name="Larimer F."/>
            <person name="Land M."/>
            <person name="Hauser L."/>
            <person name="Kyrpides N."/>
            <person name="Kim E."/>
            <person name="Miller C.D."/>
            <person name="Hughes J.E."/>
            <person name="Anderson A.J."/>
            <person name="Sims R.C."/>
            <person name="Richardson P."/>
        </authorList>
    </citation>
    <scope>NUCLEOTIDE SEQUENCE [LARGE SCALE GENOMIC DNA]</scope>
    <source>
        <strain evidence="4">MCS</strain>
    </source>
</reference>
<keyword evidence="1" id="KW-0304">Gas vesicle</keyword>
<dbReference type="PANTHER" id="PTHR36852:SF1">
    <property type="entry name" value="PROTEIN GVPL 2"/>
    <property type="match status" value="1"/>
</dbReference>
<dbReference type="EMBL" id="CP000384">
    <property type="protein sequence ID" value="ABG08447.1"/>
    <property type="molecule type" value="Genomic_DNA"/>
</dbReference>
<accession>A0A5Q5BJN6</accession>
<evidence type="ECO:0000313" key="4">
    <source>
        <dbReference type="EMBL" id="ABG08447.1"/>
    </source>
</evidence>
<evidence type="ECO:0000256" key="3">
    <source>
        <dbReference type="ARBA" id="ARBA00035643"/>
    </source>
</evidence>
<evidence type="ECO:0000256" key="1">
    <source>
        <dbReference type="ARBA" id="ARBA00022987"/>
    </source>
</evidence>
<dbReference type="KEGG" id="mmc:Mmcs_2339"/>
<dbReference type="PANTHER" id="PTHR36852">
    <property type="entry name" value="PROTEIN GVPL 2"/>
    <property type="match status" value="1"/>
</dbReference>
<protein>
    <submittedName>
        <fullName evidence="4">Gas vesicle synthesis GvpLGvpF</fullName>
    </submittedName>
</protein>
<dbReference type="GO" id="GO:0031411">
    <property type="term" value="C:gas vesicle"/>
    <property type="evidence" value="ECO:0007669"/>
    <property type="project" value="UniProtKB-SubCell"/>
</dbReference>